<dbReference type="PANTHER" id="PTHR23112:SF0">
    <property type="entry name" value="TRANSMEMBRANE PROTEIN 116"/>
    <property type="match status" value="1"/>
</dbReference>
<accession>A0A423X552</accession>
<gene>
    <name evidence="8" type="ORF">VMCG_00854</name>
</gene>
<dbReference type="PANTHER" id="PTHR23112">
    <property type="entry name" value="G PROTEIN-COUPLED RECEPTOR 157-RELATED"/>
    <property type="match status" value="1"/>
</dbReference>
<keyword evidence="2 6" id="KW-0812">Transmembrane</keyword>
<sequence>MDVPLAEDREFAMLDAGQVSTLNAVERMGATLSLFGILLIFITFAFFKRLRTIPNTFIFFASVANVGACVACLIAYDGIQAMNLDRNAALCQAQGFLFEWFMQSDPWWSFAMAVNVYMVFFMSFNPTTFRQYLWIYCVICFGLPAVPAFVFLFIREDRGLVYGDAALWCWISSDWNALRIYSYYLPIWVCTVLSAVIYFAIGYHVFHQRNQLRNLSLSNQAKDDEDVICDSSDVRDSAEKNLTAHAGPGYYGTVTTEVQVTSARIGTNHSTPLYPSPFLGVPEDHHSSSSARRPSDATTLQLSPSSEVPPRLTTPIPPNAPGGLSPVQTHNYPWSREPSTFPTGNDAAVISPVTTLVNSNDSGGYGYFMATHPHHGRGHQQHQPAGHSFQNTGFNGATQLTSISAGSSNTEDHDASPFGMPSPMTTTTENPAEPGQPTVKMRAAPVARKPPPAKTSRRNTDTNPNVFQRMSRATGKFSSKLRNMDPVKLAYLRTSFVFAISVLVTWTPSSINRVYTLIYPDRASWGLNIAAAVVLPLQGVWNAVIYFTTSWKIFREEMETTRVGKRVLESLRLDSGTALARRTGSFALASSLRTPRSEMGRSRRLEGDSYYENEVEMVSQMRSPNRPRPVQRGSTIRVMKNGLEDFA</sequence>
<evidence type="ECO:0000313" key="8">
    <source>
        <dbReference type="EMBL" id="ROW10953.1"/>
    </source>
</evidence>
<feature type="domain" description="G-protein coupled receptors family 2 profile 2" evidence="7">
    <location>
        <begin position="22"/>
        <end position="210"/>
    </location>
</feature>
<feature type="transmembrane region" description="Helical" evidence="6">
    <location>
        <begin position="183"/>
        <end position="206"/>
    </location>
</feature>
<evidence type="ECO:0000256" key="6">
    <source>
        <dbReference type="SAM" id="Phobius"/>
    </source>
</evidence>
<dbReference type="GO" id="GO:0007189">
    <property type="term" value="P:adenylate cyclase-activating G protein-coupled receptor signaling pathway"/>
    <property type="evidence" value="ECO:0007669"/>
    <property type="project" value="TreeGrafter"/>
</dbReference>
<feature type="transmembrane region" description="Helical" evidence="6">
    <location>
        <begin position="28"/>
        <end position="47"/>
    </location>
</feature>
<dbReference type="EMBL" id="LKEA01000002">
    <property type="protein sequence ID" value="ROW10953.1"/>
    <property type="molecule type" value="Genomic_DNA"/>
</dbReference>
<dbReference type="GO" id="GO:0007166">
    <property type="term" value="P:cell surface receptor signaling pathway"/>
    <property type="evidence" value="ECO:0007669"/>
    <property type="project" value="InterPro"/>
</dbReference>
<comment type="caution">
    <text evidence="8">The sequence shown here is derived from an EMBL/GenBank/DDBJ whole genome shotgun (WGS) entry which is preliminary data.</text>
</comment>
<feature type="region of interest" description="Disordered" evidence="5">
    <location>
        <begin position="274"/>
        <end position="345"/>
    </location>
</feature>
<comment type="subcellular location">
    <subcellularLocation>
        <location evidence="1">Membrane</location>
        <topology evidence="1">Multi-pass membrane protein</topology>
    </subcellularLocation>
</comment>
<reference evidence="8 9" key="1">
    <citation type="submission" date="2015-09" db="EMBL/GenBank/DDBJ databases">
        <title>Host preference determinants of Valsa canker pathogens revealed by comparative genomics.</title>
        <authorList>
            <person name="Yin Z."/>
            <person name="Huang L."/>
        </authorList>
    </citation>
    <scope>NUCLEOTIDE SEQUENCE [LARGE SCALE GENOMIC DNA]</scope>
    <source>
        <strain evidence="8 9">03-1</strain>
    </source>
</reference>
<dbReference type="InterPro" id="IPR000832">
    <property type="entry name" value="GPCR_2_secretin-like"/>
</dbReference>
<keyword evidence="4 6" id="KW-0472">Membrane</keyword>
<evidence type="ECO:0000256" key="4">
    <source>
        <dbReference type="ARBA" id="ARBA00023136"/>
    </source>
</evidence>
<dbReference type="Proteomes" id="UP000283895">
    <property type="component" value="Unassembled WGS sequence"/>
</dbReference>
<dbReference type="SUPFAM" id="SSF81321">
    <property type="entry name" value="Family A G protein-coupled receptor-like"/>
    <property type="match status" value="1"/>
</dbReference>
<dbReference type="InterPro" id="IPR017981">
    <property type="entry name" value="GPCR_2-like_7TM"/>
</dbReference>
<feature type="transmembrane region" description="Helical" evidence="6">
    <location>
        <begin position="529"/>
        <end position="548"/>
    </location>
</feature>
<dbReference type="OrthoDB" id="18453at2759"/>
<evidence type="ECO:0000256" key="2">
    <source>
        <dbReference type="ARBA" id="ARBA00022692"/>
    </source>
</evidence>
<evidence type="ECO:0000313" key="9">
    <source>
        <dbReference type="Proteomes" id="UP000283895"/>
    </source>
</evidence>
<dbReference type="Pfam" id="PF00002">
    <property type="entry name" value="7tm_2"/>
    <property type="match status" value="1"/>
</dbReference>
<dbReference type="GO" id="GO:0005886">
    <property type="term" value="C:plasma membrane"/>
    <property type="evidence" value="ECO:0007669"/>
    <property type="project" value="TreeGrafter"/>
</dbReference>
<evidence type="ECO:0000256" key="1">
    <source>
        <dbReference type="ARBA" id="ARBA00004141"/>
    </source>
</evidence>
<proteinExistence type="predicted"/>
<evidence type="ECO:0000256" key="3">
    <source>
        <dbReference type="ARBA" id="ARBA00022989"/>
    </source>
</evidence>
<feature type="region of interest" description="Disordered" evidence="5">
    <location>
        <begin position="404"/>
        <end position="465"/>
    </location>
</feature>
<protein>
    <recommendedName>
        <fullName evidence="7">G-protein coupled receptors family 2 profile 2 domain-containing protein</fullName>
    </recommendedName>
</protein>
<dbReference type="AlphaFoldDB" id="A0A423X552"/>
<feature type="transmembrane region" description="Helical" evidence="6">
    <location>
        <begin position="490"/>
        <end position="509"/>
    </location>
</feature>
<name>A0A423X552_9PEZI</name>
<evidence type="ECO:0000259" key="7">
    <source>
        <dbReference type="PROSITE" id="PS50261"/>
    </source>
</evidence>
<feature type="transmembrane region" description="Helical" evidence="6">
    <location>
        <begin position="132"/>
        <end position="154"/>
    </location>
</feature>
<keyword evidence="3 6" id="KW-1133">Transmembrane helix</keyword>
<organism evidence="8 9">
    <name type="scientific">Cytospora schulzeri</name>
    <dbReference type="NCBI Taxonomy" id="448051"/>
    <lineage>
        <taxon>Eukaryota</taxon>
        <taxon>Fungi</taxon>
        <taxon>Dikarya</taxon>
        <taxon>Ascomycota</taxon>
        <taxon>Pezizomycotina</taxon>
        <taxon>Sordariomycetes</taxon>
        <taxon>Sordariomycetidae</taxon>
        <taxon>Diaporthales</taxon>
        <taxon>Cytosporaceae</taxon>
        <taxon>Cytospora</taxon>
    </lineage>
</organism>
<dbReference type="GO" id="GO:0004930">
    <property type="term" value="F:G protein-coupled receptor activity"/>
    <property type="evidence" value="ECO:0007669"/>
    <property type="project" value="InterPro"/>
</dbReference>
<feature type="compositionally biased region" description="Polar residues" evidence="5">
    <location>
        <begin position="326"/>
        <end position="343"/>
    </location>
</feature>
<dbReference type="STRING" id="356882.A0A423X552"/>
<dbReference type="Gene3D" id="1.20.1070.10">
    <property type="entry name" value="Rhodopsin 7-helix transmembrane proteins"/>
    <property type="match status" value="1"/>
</dbReference>
<evidence type="ECO:0000256" key="5">
    <source>
        <dbReference type="SAM" id="MobiDB-lite"/>
    </source>
</evidence>
<dbReference type="PROSITE" id="PS50261">
    <property type="entry name" value="G_PROTEIN_RECEP_F2_4"/>
    <property type="match status" value="1"/>
</dbReference>
<keyword evidence="9" id="KW-1185">Reference proteome</keyword>
<feature type="transmembrane region" description="Helical" evidence="6">
    <location>
        <begin position="56"/>
        <end position="76"/>
    </location>
</feature>
<feature type="compositionally biased region" description="Polar residues" evidence="5">
    <location>
        <begin position="288"/>
        <end position="306"/>
    </location>
</feature>
<feature type="transmembrane region" description="Helical" evidence="6">
    <location>
        <begin position="107"/>
        <end position="125"/>
    </location>
</feature>